<dbReference type="Proteomes" id="UP000300879">
    <property type="component" value="Chromosome"/>
</dbReference>
<feature type="domain" description="DUF1541" evidence="1">
    <location>
        <begin position="5"/>
        <end position="55"/>
    </location>
</feature>
<protein>
    <submittedName>
        <fullName evidence="2">Lipoprotein</fullName>
    </submittedName>
</protein>
<feature type="domain" description="DUF1541" evidence="1">
    <location>
        <begin position="69"/>
        <end position="119"/>
    </location>
</feature>
<dbReference type="InterPro" id="IPR011438">
    <property type="entry name" value="DUF1541"/>
</dbReference>
<dbReference type="Gene3D" id="2.30.30.1130">
    <property type="match status" value="2"/>
</dbReference>
<sequence length="125" mass="13363">MFQAGSQVMIRDEHMPGMKGAKATVAGAYETVVYTVSYTPVAGGDEVTNHKWVIHEEIQDAGSDPLKAGTTVVLTADHMPGMKGAKATVDSAHSTTVYMIDFLPTTGGAMVKNHQWVTENELSPL</sequence>
<organism evidence="2 3">
    <name type="scientific">Paenibacillus algicola</name>
    <dbReference type="NCBI Taxonomy" id="2565926"/>
    <lineage>
        <taxon>Bacteria</taxon>
        <taxon>Bacillati</taxon>
        <taxon>Bacillota</taxon>
        <taxon>Bacilli</taxon>
        <taxon>Bacillales</taxon>
        <taxon>Paenibacillaceae</taxon>
        <taxon>Paenibacillus</taxon>
    </lineage>
</organism>
<keyword evidence="2" id="KW-0449">Lipoprotein</keyword>
<evidence type="ECO:0000259" key="1">
    <source>
        <dbReference type="Pfam" id="PF07563"/>
    </source>
</evidence>
<keyword evidence="3" id="KW-1185">Reference proteome</keyword>
<reference evidence="2 3" key="1">
    <citation type="submission" date="2019-05" db="EMBL/GenBank/DDBJ databases">
        <authorList>
            <person name="Chen C."/>
        </authorList>
    </citation>
    <scope>NUCLEOTIDE SEQUENCE [LARGE SCALE GENOMIC DNA]</scope>
    <source>
        <strain evidence="2 3">HB172198</strain>
    </source>
</reference>
<evidence type="ECO:0000313" key="2">
    <source>
        <dbReference type="EMBL" id="QCT02108.1"/>
    </source>
</evidence>
<name>A0A4P8XIF5_9BACL</name>
<dbReference type="EMBL" id="CP040396">
    <property type="protein sequence ID" value="QCT02108.1"/>
    <property type="molecule type" value="Genomic_DNA"/>
</dbReference>
<dbReference type="AlphaFoldDB" id="A0A4P8XIF5"/>
<proteinExistence type="predicted"/>
<evidence type="ECO:0000313" key="3">
    <source>
        <dbReference type="Proteomes" id="UP000300879"/>
    </source>
</evidence>
<dbReference type="KEGG" id="palo:E6C60_1392"/>
<accession>A0A4P8XIF5</accession>
<gene>
    <name evidence="2" type="ORF">E6C60_1392</name>
</gene>
<dbReference type="Pfam" id="PF07563">
    <property type="entry name" value="DUF1541"/>
    <property type="match status" value="2"/>
</dbReference>